<dbReference type="PANTHER" id="PTHR32089">
    <property type="entry name" value="METHYL-ACCEPTING CHEMOTAXIS PROTEIN MCPB"/>
    <property type="match status" value="1"/>
</dbReference>
<dbReference type="SMART" id="SM00304">
    <property type="entry name" value="HAMP"/>
    <property type="match status" value="2"/>
</dbReference>
<dbReference type="Pfam" id="PF00015">
    <property type="entry name" value="MCPsignal"/>
    <property type="match status" value="1"/>
</dbReference>
<organism evidence="12 13">
    <name type="scientific">Salinimonas sediminis</name>
    <dbReference type="NCBI Taxonomy" id="2303538"/>
    <lineage>
        <taxon>Bacteria</taxon>
        <taxon>Pseudomonadati</taxon>
        <taxon>Pseudomonadota</taxon>
        <taxon>Gammaproteobacteria</taxon>
        <taxon>Alteromonadales</taxon>
        <taxon>Alteromonadaceae</taxon>
        <taxon>Alteromonas/Salinimonas group</taxon>
        <taxon>Salinimonas</taxon>
    </lineage>
</organism>
<feature type="transmembrane region" description="Helical" evidence="9">
    <location>
        <begin position="12"/>
        <end position="32"/>
    </location>
</feature>
<dbReference type="Gene3D" id="1.10.287.950">
    <property type="entry name" value="Methyl-accepting chemotaxis protein"/>
    <property type="match status" value="1"/>
</dbReference>
<protein>
    <submittedName>
        <fullName evidence="12">Methyl-accepting chemotaxis protein</fullName>
    </submittedName>
</protein>
<dbReference type="KEGG" id="salm:D0Y50_02395"/>
<evidence type="ECO:0000259" key="11">
    <source>
        <dbReference type="PROSITE" id="PS50885"/>
    </source>
</evidence>
<dbReference type="PRINTS" id="PR00260">
    <property type="entry name" value="CHEMTRNSDUCR"/>
</dbReference>
<accession>A0A346NIF9</accession>
<keyword evidence="13" id="KW-1185">Reference proteome</keyword>
<dbReference type="PROSITE" id="PS50111">
    <property type="entry name" value="CHEMOTAXIS_TRANSDUC_2"/>
    <property type="match status" value="1"/>
</dbReference>
<dbReference type="CDD" id="cd11386">
    <property type="entry name" value="MCP_signal"/>
    <property type="match status" value="1"/>
</dbReference>
<dbReference type="SMART" id="SM00283">
    <property type="entry name" value="MA"/>
    <property type="match status" value="1"/>
</dbReference>
<keyword evidence="5 9" id="KW-0472">Membrane</keyword>
<name>A0A346NIF9_9ALTE</name>
<dbReference type="InterPro" id="IPR004090">
    <property type="entry name" value="Chemotax_Me-accpt_rcpt"/>
</dbReference>
<proteinExistence type="inferred from homology"/>
<keyword evidence="6 8" id="KW-0807">Transducer</keyword>
<sequence>MGWLRNFNVIQRLGMMIGLVSVLFIIMTVVILQQHYQAQKDSAYEETRHLVEAATTTLSAFYNAAQQNEMSEIEAKALALAAIESMRYDTDNYFWVQDDQPKMIMHPFKPDLNGQDLSGFADANGTHLFAEMAAITQRSGEGFVPYVWPLPGMDEPVAKISFVKRFAPWQWTVGSGIYLTRLDEDFAHIRNIFIGLGLVSIALICGVCLLIGRSIIVPLVEATDRMQDIAKGEGDLTRTLPVQGKDEVTKLAIYFNEFTQKMRDSLLDVKNRVTQISDSAQRLAITSKDSSDQATGQSDSTMQVATAMEQMTTQIRDVTDAANSADQAAISVRQNVSEGNHAVNQTVMEIRALSSNIQQVSDVVAQLAEQSEKIGTVLDVIRGISEQTNLLALNAAIEAARAGEQGRGFAVVADEVRTLASRTAQSTDEIQGMIQQLQQGAKTAVDAVDVSHKAVHNTEENAARTNETLASLDQLISDISAMSSQIATATGQQAEAAQEINLRVNDLSGAANQGQAVAVQLADASENLQDSAQAMQLIVQRFKLE</sequence>
<dbReference type="InterPro" id="IPR033480">
    <property type="entry name" value="sCache_2"/>
</dbReference>
<dbReference type="Proteomes" id="UP000262073">
    <property type="component" value="Chromosome"/>
</dbReference>
<feature type="transmembrane region" description="Helical" evidence="9">
    <location>
        <begin position="191"/>
        <end position="212"/>
    </location>
</feature>
<dbReference type="CDD" id="cd06225">
    <property type="entry name" value="HAMP"/>
    <property type="match status" value="1"/>
</dbReference>
<dbReference type="GO" id="GO:0004888">
    <property type="term" value="F:transmembrane signaling receptor activity"/>
    <property type="evidence" value="ECO:0007669"/>
    <property type="project" value="InterPro"/>
</dbReference>
<evidence type="ECO:0000256" key="4">
    <source>
        <dbReference type="ARBA" id="ARBA00022989"/>
    </source>
</evidence>
<keyword evidence="3 9" id="KW-0812">Transmembrane</keyword>
<keyword evidence="2" id="KW-1003">Cell membrane</keyword>
<evidence type="ECO:0000256" key="9">
    <source>
        <dbReference type="SAM" id="Phobius"/>
    </source>
</evidence>
<gene>
    <name evidence="12" type="ORF">D0Y50_02395</name>
</gene>
<dbReference type="PANTHER" id="PTHR32089:SF119">
    <property type="entry name" value="METHYL-ACCEPTING CHEMOTAXIS PROTEIN CTPL"/>
    <property type="match status" value="1"/>
</dbReference>
<evidence type="ECO:0000256" key="2">
    <source>
        <dbReference type="ARBA" id="ARBA00022475"/>
    </source>
</evidence>
<dbReference type="Gene3D" id="3.30.450.20">
    <property type="entry name" value="PAS domain"/>
    <property type="match status" value="1"/>
</dbReference>
<dbReference type="GO" id="GO:0005886">
    <property type="term" value="C:plasma membrane"/>
    <property type="evidence" value="ECO:0007669"/>
    <property type="project" value="UniProtKB-SubCell"/>
</dbReference>
<dbReference type="GO" id="GO:0007165">
    <property type="term" value="P:signal transduction"/>
    <property type="evidence" value="ECO:0007669"/>
    <property type="project" value="UniProtKB-KW"/>
</dbReference>
<feature type="domain" description="Methyl-accepting transducer" evidence="10">
    <location>
        <begin position="272"/>
        <end position="508"/>
    </location>
</feature>
<dbReference type="AlphaFoldDB" id="A0A346NIF9"/>
<evidence type="ECO:0000256" key="3">
    <source>
        <dbReference type="ARBA" id="ARBA00022692"/>
    </source>
</evidence>
<evidence type="ECO:0000313" key="13">
    <source>
        <dbReference type="Proteomes" id="UP000262073"/>
    </source>
</evidence>
<evidence type="ECO:0000259" key="10">
    <source>
        <dbReference type="PROSITE" id="PS50111"/>
    </source>
</evidence>
<reference evidence="12 13" key="1">
    <citation type="submission" date="2018-08" db="EMBL/GenBank/DDBJ databases">
        <title>Salinimonas sediminis sp. nov., a piezophilic bacterium isolated from a deep-sea sediment sample from the New Britain Trench.</title>
        <authorList>
            <person name="Cao J."/>
        </authorList>
    </citation>
    <scope>NUCLEOTIDE SEQUENCE [LARGE SCALE GENOMIC DNA]</scope>
    <source>
        <strain evidence="12 13">N102</strain>
    </source>
</reference>
<evidence type="ECO:0000256" key="1">
    <source>
        <dbReference type="ARBA" id="ARBA00004651"/>
    </source>
</evidence>
<evidence type="ECO:0000256" key="7">
    <source>
        <dbReference type="ARBA" id="ARBA00029447"/>
    </source>
</evidence>
<feature type="domain" description="HAMP" evidence="11">
    <location>
        <begin position="213"/>
        <end position="267"/>
    </location>
</feature>
<dbReference type="SMART" id="SM01049">
    <property type="entry name" value="Cache_2"/>
    <property type="match status" value="1"/>
</dbReference>
<dbReference type="OrthoDB" id="2489132at2"/>
<dbReference type="FunFam" id="1.10.287.950:FF:000001">
    <property type="entry name" value="Methyl-accepting chemotaxis sensory transducer"/>
    <property type="match status" value="1"/>
</dbReference>
<evidence type="ECO:0000256" key="6">
    <source>
        <dbReference type="ARBA" id="ARBA00023224"/>
    </source>
</evidence>
<keyword evidence="4 9" id="KW-1133">Transmembrane helix</keyword>
<dbReference type="Pfam" id="PF17200">
    <property type="entry name" value="sCache_2"/>
    <property type="match status" value="1"/>
</dbReference>
<dbReference type="InterPro" id="IPR003660">
    <property type="entry name" value="HAMP_dom"/>
</dbReference>
<dbReference type="GO" id="GO:0006935">
    <property type="term" value="P:chemotaxis"/>
    <property type="evidence" value="ECO:0007669"/>
    <property type="project" value="InterPro"/>
</dbReference>
<dbReference type="PROSITE" id="PS50885">
    <property type="entry name" value="HAMP"/>
    <property type="match status" value="1"/>
</dbReference>
<dbReference type="EMBL" id="CP031769">
    <property type="protein sequence ID" value="AXR05316.1"/>
    <property type="molecule type" value="Genomic_DNA"/>
</dbReference>
<dbReference type="InterPro" id="IPR004089">
    <property type="entry name" value="MCPsignal_dom"/>
</dbReference>
<comment type="subcellular location">
    <subcellularLocation>
        <location evidence="1">Cell membrane</location>
        <topology evidence="1">Multi-pass membrane protein</topology>
    </subcellularLocation>
</comment>
<dbReference type="SUPFAM" id="SSF58104">
    <property type="entry name" value="Methyl-accepting chemotaxis protein (MCP) signaling domain"/>
    <property type="match status" value="1"/>
</dbReference>
<evidence type="ECO:0000256" key="5">
    <source>
        <dbReference type="ARBA" id="ARBA00023136"/>
    </source>
</evidence>
<evidence type="ECO:0000313" key="12">
    <source>
        <dbReference type="EMBL" id="AXR05316.1"/>
    </source>
</evidence>
<comment type="similarity">
    <text evidence="7">Belongs to the methyl-accepting chemotaxis (MCP) protein family.</text>
</comment>
<evidence type="ECO:0000256" key="8">
    <source>
        <dbReference type="PROSITE-ProRule" id="PRU00284"/>
    </source>
</evidence>
<dbReference type="Pfam" id="PF00672">
    <property type="entry name" value="HAMP"/>
    <property type="match status" value="1"/>
</dbReference>
<dbReference type="RefSeq" id="WP_108565569.1">
    <property type="nucleotide sequence ID" value="NZ_CP031769.1"/>
</dbReference>